<accession>A0AAV3PGC6</accession>
<gene>
    <name evidence="2" type="ORF">LIER_09317</name>
</gene>
<comment type="caution">
    <text evidence="2">The sequence shown here is derived from an EMBL/GenBank/DDBJ whole genome shotgun (WGS) entry which is preliminary data.</text>
</comment>
<keyword evidence="3" id="KW-1185">Reference proteome</keyword>
<feature type="region of interest" description="Disordered" evidence="1">
    <location>
        <begin position="1"/>
        <end position="34"/>
    </location>
</feature>
<sequence>MENSVSKVGENSNNHKRGPVEINHQRLGETTKNPIQRVSVFQRLGEVKSRRYGESSYRQKKSCRRALQKPKVPGESEEPQESIASSFLLNMTEEEAQPNRQETLSASKA</sequence>
<name>A0AAV3PGC6_LITER</name>
<dbReference type="AlphaFoldDB" id="A0AAV3PGC6"/>
<dbReference type="Proteomes" id="UP001454036">
    <property type="component" value="Unassembled WGS sequence"/>
</dbReference>
<evidence type="ECO:0000313" key="3">
    <source>
        <dbReference type="Proteomes" id="UP001454036"/>
    </source>
</evidence>
<reference evidence="2 3" key="1">
    <citation type="submission" date="2024-01" db="EMBL/GenBank/DDBJ databases">
        <title>The complete chloroplast genome sequence of Lithospermum erythrorhizon: insights into the phylogenetic relationship among Boraginaceae species and the maternal lineages of purple gromwells.</title>
        <authorList>
            <person name="Okada T."/>
            <person name="Watanabe K."/>
        </authorList>
    </citation>
    <scope>NUCLEOTIDE SEQUENCE [LARGE SCALE GENOMIC DNA]</scope>
</reference>
<feature type="region of interest" description="Disordered" evidence="1">
    <location>
        <begin position="49"/>
        <end position="109"/>
    </location>
</feature>
<organism evidence="2 3">
    <name type="scientific">Lithospermum erythrorhizon</name>
    <name type="common">Purple gromwell</name>
    <name type="synonym">Lithospermum officinale var. erythrorhizon</name>
    <dbReference type="NCBI Taxonomy" id="34254"/>
    <lineage>
        <taxon>Eukaryota</taxon>
        <taxon>Viridiplantae</taxon>
        <taxon>Streptophyta</taxon>
        <taxon>Embryophyta</taxon>
        <taxon>Tracheophyta</taxon>
        <taxon>Spermatophyta</taxon>
        <taxon>Magnoliopsida</taxon>
        <taxon>eudicotyledons</taxon>
        <taxon>Gunneridae</taxon>
        <taxon>Pentapetalae</taxon>
        <taxon>asterids</taxon>
        <taxon>lamiids</taxon>
        <taxon>Boraginales</taxon>
        <taxon>Boraginaceae</taxon>
        <taxon>Boraginoideae</taxon>
        <taxon>Lithospermeae</taxon>
        <taxon>Lithospermum</taxon>
    </lineage>
</organism>
<feature type="compositionally biased region" description="Polar residues" evidence="1">
    <location>
        <begin position="1"/>
        <end position="12"/>
    </location>
</feature>
<dbReference type="EMBL" id="BAABME010001576">
    <property type="protein sequence ID" value="GAA0150360.1"/>
    <property type="molecule type" value="Genomic_DNA"/>
</dbReference>
<feature type="compositionally biased region" description="Basic residues" evidence="1">
    <location>
        <begin position="58"/>
        <end position="68"/>
    </location>
</feature>
<evidence type="ECO:0000256" key="1">
    <source>
        <dbReference type="SAM" id="MobiDB-lite"/>
    </source>
</evidence>
<evidence type="ECO:0000313" key="2">
    <source>
        <dbReference type="EMBL" id="GAA0150360.1"/>
    </source>
</evidence>
<feature type="compositionally biased region" description="Polar residues" evidence="1">
    <location>
        <begin position="98"/>
        <end position="109"/>
    </location>
</feature>
<protein>
    <submittedName>
        <fullName evidence="2">Uncharacterized protein</fullName>
    </submittedName>
</protein>
<proteinExistence type="predicted"/>